<keyword evidence="1" id="KW-1133">Transmembrane helix</keyword>
<evidence type="ECO:0000313" key="3">
    <source>
        <dbReference type="EMBL" id="QHT79128.1"/>
    </source>
</evidence>
<keyword evidence="1" id="KW-0472">Membrane</keyword>
<dbReference type="Pfam" id="PF00085">
    <property type="entry name" value="Thioredoxin"/>
    <property type="match status" value="1"/>
</dbReference>
<accession>A0A6C0HEU0</accession>
<dbReference type="InterPro" id="IPR013766">
    <property type="entry name" value="Thioredoxin_domain"/>
</dbReference>
<sequence>MTEIWLSLVIVLAILGITIAGYRLITGNFPASKLIIEDPPLEHNGLEPQQARFMFFYTSWCPWCKSATAPWKSFQQQLKNNPATYGGYTVSFEDVNAEANKGKASLYKIQAYPTFKLETHDRVVELKAVPDPLNFDAFLVAALGQKVLSKSTPN</sequence>
<dbReference type="InterPro" id="IPR036249">
    <property type="entry name" value="Thioredoxin-like_sf"/>
</dbReference>
<dbReference type="PROSITE" id="PS51352">
    <property type="entry name" value="THIOREDOXIN_2"/>
    <property type="match status" value="1"/>
</dbReference>
<name>A0A6C0HEU0_9ZZZZ</name>
<keyword evidence="1" id="KW-0812">Transmembrane</keyword>
<dbReference type="Gene3D" id="3.40.30.10">
    <property type="entry name" value="Glutaredoxin"/>
    <property type="match status" value="1"/>
</dbReference>
<protein>
    <recommendedName>
        <fullName evidence="2">Thioredoxin domain-containing protein</fullName>
    </recommendedName>
</protein>
<evidence type="ECO:0000259" key="2">
    <source>
        <dbReference type="PROSITE" id="PS51352"/>
    </source>
</evidence>
<evidence type="ECO:0000256" key="1">
    <source>
        <dbReference type="SAM" id="Phobius"/>
    </source>
</evidence>
<dbReference type="AlphaFoldDB" id="A0A6C0HEU0"/>
<dbReference type="SUPFAM" id="SSF52833">
    <property type="entry name" value="Thioredoxin-like"/>
    <property type="match status" value="1"/>
</dbReference>
<proteinExistence type="predicted"/>
<feature type="transmembrane region" description="Helical" evidence="1">
    <location>
        <begin position="6"/>
        <end position="25"/>
    </location>
</feature>
<feature type="domain" description="Thioredoxin" evidence="2">
    <location>
        <begin position="23"/>
        <end position="148"/>
    </location>
</feature>
<reference evidence="3" key="1">
    <citation type="journal article" date="2020" name="Nature">
        <title>Giant virus diversity and host interactions through global metagenomics.</title>
        <authorList>
            <person name="Schulz F."/>
            <person name="Roux S."/>
            <person name="Paez-Espino D."/>
            <person name="Jungbluth S."/>
            <person name="Walsh D.A."/>
            <person name="Denef V.J."/>
            <person name="McMahon K.D."/>
            <person name="Konstantinidis K.T."/>
            <person name="Eloe-Fadrosh E.A."/>
            <person name="Kyrpides N.C."/>
            <person name="Woyke T."/>
        </authorList>
    </citation>
    <scope>NUCLEOTIDE SEQUENCE</scope>
    <source>
        <strain evidence="3">GVMAG-M-3300023179-99</strain>
    </source>
</reference>
<dbReference type="EMBL" id="MN739946">
    <property type="protein sequence ID" value="QHT79128.1"/>
    <property type="molecule type" value="Genomic_DNA"/>
</dbReference>
<dbReference type="CDD" id="cd02961">
    <property type="entry name" value="PDI_a_family"/>
    <property type="match status" value="1"/>
</dbReference>
<organism evidence="3">
    <name type="scientific">viral metagenome</name>
    <dbReference type="NCBI Taxonomy" id="1070528"/>
    <lineage>
        <taxon>unclassified sequences</taxon>
        <taxon>metagenomes</taxon>
        <taxon>organismal metagenomes</taxon>
    </lineage>
</organism>